<dbReference type="SUPFAM" id="SSF82689">
    <property type="entry name" value="Mechanosensitive channel protein MscS (YggB), C-terminal domain"/>
    <property type="match status" value="1"/>
</dbReference>
<dbReference type="InterPro" id="IPR045275">
    <property type="entry name" value="MscS_archaea/bacteria_type"/>
</dbReference>
<dbReference type="InterPro" id="IPR011066">
    <property type="entry name" value="MscS_channel_C_sf"/>
</dbReference>
<keyword evidence="4 7" id="KW-0812">Transmembrane</keyword>
<gene>
    <name evidence="10" type="ORF">FYJ51_03260</name>
</gene>
<feature type="transmembrane region" description="Helical" evidence="7">
    <location>
        <begin position="60"/>
        <end position="81"/>
    </location>
</feature>
<evidence type="ECO:0000256" key="1">
    <source>
        <dbReference type="ARBA" id="ARBA00004651"/>
    </source>
</evidence>
<evidence type="ECO:0000259" key="9">
    <source>
        <dbReference type="Pfam" id="PF21082"/>
    </source>
</evidence>
<proteinExistence type="inferred from homology"/>
<dbReference type="InterPro" id="IPR023408">
    <property type="entry name" value="MscS_beta-dom_sf"/>
</dbReference>
<dbReference type="InterPro" id="IPR049278">
    <property type="entry name" value="MS_channel_C"/>
</dbReference>
<dbReference type="PANTHER" id="PTHR30221:SF1">
    <property type="entry name" value="SMALL-CONDUCTANCE MECHANOSENSITIVE CHANNEL"/>
    <property type="match status" value="1"/>
</dbReference>
<evidence type="ECO:0000256" key="3">
    <source>
        <dbReference type="ARBA" id="ARBA00022475"/>
    </source>
</evidence>
<dbReference type="Gene3D" id="2.30.30.60">
    <property type="match status" value="1"/>
</dbReference>
<evidence type="ECO:0000256" key="5">
    <source>
        <dbReference type="ARBA" id="ARBA00022989"/>
    </source>
</evidence>
<keyword evidence="6 7" id="KW-0472">Membrane</keyword>
<dbReference type="Gene3D" id="1.10.287.1260">
    <property type="match status" value="1"/>
</dbReference>
<dbReference type="SUPFAM" id="SSF50182">
    <property type="entry name" value="Sm-like ribonucleoproteins"/>
    <property type="match status" value="1"/>
</dbReference>
<evidence type="ECO:0000259" key="8">
    <source>
        <dbReference type="Pfam" id="PF00924"/>
    </source>
</evidence>
<dbReference type="InterPro" id="IPR010920">
    <property type="entry name" value="LSM_dom_sf"/>
</dbReference>
<protein>
    <submittedName>
        <fullName evidence="10">Mechanosensitive ion channel family protein</fullName>
    </submittedName>
</protein>
<evidence type="ECO:0000256" key="7">
    <source>
        <dbReference type="SAM" id="Phobius"/>
    </source>
</evidence>
<dbReference type="GO" id="GO:0008381">
    <property type="term" value="F:mechanosensitive monoatomic ion channel activity"/>
    <property type="evidence" value="ECO:0007669"/>
    <property type="project" value="InterPro"/>
</dbReference>
<name>A0A7X2TF87_9FIRM</name>
<accession>A0A7X2TF87</accession>
<keyword evidence="5 7" id="KW-1133">Transmembrane helix</keyword>
<dbReference type="Gene3D" id="3.30.70.100">
    <property type="match status" value="1"/>
</dbReference>
<dbReference type="Proteomes" id="UP000461880">
    <property type="component" value="Unassembled WGS sequence"/>
</dbReference>
<evidence type="ECO:0000313" key="11">
    <source>
        <dbReference type="Proteomes" id="UP000461880"/>
    </source>
</evidence>
<reference evidence="10 11" key="1">
    <citation type="submission" date="2019-08" db="EMBL/GenBank/DDBJ databases">
        <title>In-depth cultivation of the pig gut microbiome towards novel bacterial diversity and tailored functional studies.</title>
        <authorList>
            <person name="Wylensek D."/>
            <person name="Hitch T.C.A."/>
            <person name="Clavel T."/>
        </authorList>
    </citation>
    <scope>NUCLEOTIDE SEQUENCE [LARGE SCALE GENOMIC DNA]</scope>
    <source>
        <strain evidence="10 11">Oil+RF-744-GAM-WT-6</strain>
    </source>
</reference>
<dbReference type="InterPro" id="IPR006685">
    <property type="entry name" value="MscS_channel_2nd"/>
</dbReference>
<comment type="subcellular location">
    <subcellularLocation>
        <location evidence="1">Cell membrane</location>
        <topology evidence="1">Multi-pass membrane protein</topology>
    </subcellularLocation>
</comment>
<keyword evidence="11" id="KW-1185">Reference proteome</keyword>
<evidence type="ECO:0000256" key="6">
    <source>
        <dbReference type="ARBA" id="ARBA00023136"/>
    </source>
</evidence>
<keyword evidence="3" id="KW-1003">Cell membrane</keyword>
<evidence type="ECO:0000256" key="4">
    <source>
        <dbReference type="ARBA" id="ARBA00022692"/>
    </source>
</evidence>
<comment type="similarity">
    <text evidence="2">Belongs to the MscS (TC 1.A.23) family.</text>
</comment>
<evidence type="ECO:0000256" key="2">
    <source>
        <dbReference type="ARBA" id="ARBA00008017"/>
    </source>
</evidence>
<feature type="domain" description="Mechanosensitive ion channel MscS C-terminal" evidence="9">
    <location>
        <begin position="186"/>
        <end position="277"/>
    </location>
</feature>
<dbReference type="PANTHER" id="PTHR30221">
    <property type="entry name" value="SMALL-CONDUCTANCE MECHANOSENSITIVE CHANNEL"/>
    <property type="match status" value="1"/>
</dbReference>
<dbReference type="Pfam" id="PF21082">
    <property type="entry name" value="MS_channel_3rd"/>
    <property type="match status" value="1"/>
</dbReference>
<dbReference type="EMBL" id="VUMN01000005">
    <property type="protein sequence ID" value="MSS57920.1"/>
    <property type="molecule type" value="Genomic_DNA"/>
</dbReference>
<sequence>MNETSIAEFGSTIFESGFLNFLISSAVSWAFAVFLVKLIYRGMKKTEKIRGKAATTSLSFGINVMRVVIYTIAAFITLSMIKPLAFIGKTALGATSIIAVISGLAAQETFGNFVAGAVIAIVQPFQIGDVVSIPSQSITGTVAEVTMRHVVLLTYDNTRVLIPNSTMNSAVVEDKRNGSEVITPLITVSVAYGTDIDLACRLINEIALKEPDFIDQRTEKDHEDGVPAVKVAVTEFQDSGIELSFRVAAMDSGKAYWLASNIRKEILKKFDENQIVIPYPTRTILKG</sequence>
<dbReference type="GO" id="GO:0005886">
    <property type="term" value="C:plasma membrane"/>
    <property type="evidence" value="ECO:0007669"/>
    <property type="project" value="UniProtKB-SubCell"/>
</dbReference>
<feature type="transmembrane region" description="Helical" evidence="7">
    <location>
        <begin position="18"/>
        <end position="40"/>
    </location>
</feature>
<dbReference type="AlphaFoldDB" id="A0A7X2TF87"/>
<comment type="caution">
    <text evidence="10">The sequence shown here is derived from an EMBL/GenBank/DDBJ whole genome shotgun (WGS) entry which is preliminary data.</text>
</comment>
<evidence type="ECO:0000313" key="10">
    <source>
        <dbReference type="EMBL" id="MSS57920.1"/>
    </source>
</evidence>
<dbReference type="RefSeq" id="WP_105304453.1">
    <property type="nucleotide sequence ID" value="NZ_JAQXPC010000058.1"/>
</dbReference>
<dbReference type="Pfam" id="PF00924">
    <property type="entry name" value="MS_channel_2nd"/>
    <property type="match status" value="1"/>
</dbReference>
<feature type="domain" description="Mechanosensitive ion channel MscS" evidence="8">
    <location>
        <begin position="109"/>
        <end position="171"/>
    </location>
</feature>
<organism evidence="10 11">
    <name type="scientific">Stecheria intestinalis</name>
    <dbReference type="NCBI Taxonomy" id="2606630"/>
    <lineage>
        <taxon>Bacteria</taxon>
        <taxon>Bacillati</taxon>
        <taxon>Bacillota</taxon>
        <taxon>Erysipelotrichia</taxon>
        <taxon>Erysipelotrichales</taxon>
        <taxon>Erysipelotrichaceae</taxon>
        <taxon>Stecheria</taxon>
    </lineage>
</organism>